<accession>F7PWS2</accession>
<keyword evidence="3" id="KW-0238">DNA-binding</keyword>
<dbReference type="RefSeq" id="WP_008824865.1">
    <property type="nucleotide sequence ID" value="NZ_AFNU02000004.1"/>
</dbReference>
<dbReference type="Gene3D" id="1.10.10.2830">
    <property type="match status" value="1"/>
</dbReference>
<dbReference type="eggNOG" id="COG1475">
    <property type="taxonomic scope" value="Bacteria"/>
</dbReference>
<feature type="region of interest" description="Disordered" evidence="5">
    <location>
        <begin position="1"/>
        <end position="47"/>
    </location>
</feature>
<dbReference type="InterPro" id="IPR057240">
    <property type="entry name" value="ParB_dimer_C"/>
</dbReference>
<dbReference type="Pfam" id="PF17762">
    <property type="entry name" value="HTH_ParB"/>
    <property type="match status" value="1"/>
</dbReference>
<dbReference type="AlphaFoldDB" id="F7PWS2"/>
<feature type="coiled-coil region" evidence="4">
    <location>
        <begin position="105"/>
        <end position="139"/>
    </location>
</feature>
<feature type="domain" description="ParB-like N-terminal" evidence="6">
    <location>
        <begin position="30"/>
        <end position="122"/>
    </location>
</feature>
<dbReference type="InterPro" id="IPR036086">
    <property type="entry name" value="ParB/Sulfiredoxin_sf"/>
</dbReference>
<dbReference type="FunFam" id="3.90.1530.30:FF:000001">
    <property type="entry name" value="Chromosome partitioning protein ParB"/>
    <property type="match status" value="1"/>
</dbReference>
<evidence type="ECO:0000256" key="1">
    <source>
        <dbReference type="ARBA" id="ARBA00006295"/>
    </source>
</evidence>
<dbReference type="GO" id="GO:0007059">
    <property type="term" value="P:chromosome segregation"/>
    <property type="evidence" value="ECO:0007669"/>
    <property type="project" value="UniProtKB-KW"/>
</dbReference>
<dbReference type="CDD" id="cd16393">
    <property type="entry name" value="SPO0J_N"/>
    <property type="match status" value="1"/>
</dbReference>
<evidence type="ECO:0000256" key="2">
    <source>
        <dbReference type="ARBA" id="ARBA00022829"/>
    </source>
</evidence>
<dbReference type="PANTHER" id="PTHR33375:SF1">
    <property type="entry name" value="CHROMOSOME-PARTITIONING PROTEIN PARB-RELATED"/>
    <property type="match status" value="1"/>
</dbReference>
<feature type="region of interest" description="Disordered" evidence="5">
    <location>
        <begin position="223"/>
        <end position="243"/>
    </location>
</feature>
<protein>
    <submittedName>
        <fullName evidence="7">Tryptophanyl-tRNA synthetase protein</fullName>
        <ecNumber evidence="7">6.1.1.2</ecNumber>
    </submittedName>
</protein>
<keyword evidence="7" id="KW-0436">Ligase</keyword>
<dbReference type="OrthoDB" id="9802051at2"/>
<dbReference type="Pfam" id="PF02195">
    <property type="entry name" value="ParB_N"/>
    <property type="match status" value="1"/>
</dbReference>
<comment type="caution">
    <text evidence="7">The sequence shown here is derived from an EMBL/GenBank/DDBJ whole genome shotgun (WGS) entry which is preliminary data.</text>
</comment>
<dbReference type="EC" id="6.1.1.2" evidence="7"/>
<dbReference type="Pfam" id="PF23552">
    <property type="entry name" value="ParB_C"/>
    <property type="match status" value="1"/>
</dbReference>
<organism evidence="7 8">
    <name type="scientific">Haloplasma contractile SSD-17B</name>
    <dbReference type="NCBI Taxonomy" id="1033810"/>
    <lineage>
        <taxon>Bacteria</taxon>
        <taxon>Bacillati</taxon>
        <taxon>Mycoplasmatota</taxon>
        <taxon>Mollicutes</taxon>
        <taxon>Haloplasmatales</taxon>
        <taxon>Haloplasmataceae</taxon>
        <taxon>Haloplasma</taxon>
    </lineage>
</organism>
<dbReference type="InterPro" id="IPR050336">
    <property type="entry name" value="Chromosome_partition/occlusion"/>
</dbReference>
<gene>
    <name evidence="7" type="ORF">HLPCO_001539</name>
</gene>
<dbReference type="GO" id="GO:0004830">
    <property type="term" value="F:tryptophan-tRNA ligase activity"/>
    <property type="evidence" value="ECO:0007669"/>
    <property type="project" value="UniProtKB-EC"/>
</dbReference>
<dbReference type="InterPro" id="IPR004437">
    <property type="entry name" value="ParB/RepB/Spo0J"/>
</dbReference>
<dbReference type="STRING" id="1033810.HLPCO_001539"/>
<dbReference type="GO" id="GO:0003677">
    <property type="term" value="F:DNA binding"/>
    <property type="evidence" value="ECO:0007669"/>
    <property type="project" value="UniProtKB-KW"/>
</dbReference>
<evidence type="ECO:0000256" key="4">
    <source>
        <dbReference type="SAM" id="Coils"/>
    </source>
</evidence>
<dbReference type="InterPro" id="IPR003115">
    <property type="entry name" value="ParB_N"/>
</dbReference>
<keyword evidence="2" id="KW-0159">Chromosome partition</keyword>
<dbReference type="FunCoup" id="F7PWS2">
    <property type="interactions" value="263"/>
</dbReference>
<keyword evidence="8" id="KW-1185">Reference proteome</keyword>
<dbReference type="EMBL" id="AFNU02000004">
    <property type="protein sequence ID" value="ERJ12553.1"/>
    <property type="molecule type" value="Genomic_DNA"/>
</dbReference>
<dbReference type="Proteomes" id="UP000005707">
    <property type="component" value="Unassembled WGS sequence"/>
</dbReference>
<evidence type="ECO:0000259" key="6">
    <source>
        <dbReference type="SMART" id="SM00470"/>
    </source>
</evidence>
<sequence length="294" mass="33573">MSSRLGKGLGALFTENNTFEEEPQQGEQISQIPLENLRPNPYQPRKEFDEEKIEELKTSIEEHGVFQPIIVRKIENLQDKFYIVAGERRFRACRALGLETIPAIVRDIDDQIMAEVALLENLQRENLNAIEEAMAFKMLIEKYELTQSEVAKRVGKSRAHVTNMLRILNLPVSIQTYLNNEQIDFGHAKVLAGLDDPELMKELANQVIEEKLSVRALEQLTREKRNSDQIEQPKSKTVKQPERNVNTVALENDLISKLGTNVKINEGKNGGKLVIDFNDTKNLNDILLKMNLID</sequence>
<feature type="compositionally biased region" description="Basic and acidic residues" evidence="5">
    <location>
        <begin position="223"/>
        <end position="242"/>
    </location>
</feature>
<keyword evidence="4" id="KW-0175">Coiled coil</keyword>
<dbReference type="GO" id="GO:0005694">
    <property type="term" value="C:chromosome"/>
    <property type="evidence" value="ECO:0007669"/>
    <property type="project" value="TreeGrafter"/>
</dbReference>
<comment type="similarity">
    <text evidence="1">Belongs to the ParB family.</text>
</comment>
<dbReference type="SUPFAM" id="SSF110849">
    <property type="entry name" value="ParB/Sulfiredoxin"/>
    <property type="match status" value="1"/>
</dbReference>
<evidence type="ECO:0000256" key="3">
    <source>
        <dbReference type="ARBA" id="ARBA00023125"/>
    </source>
</evidence>
<reference evidence="7 8" key="1">
    <citation type="journal article" date="2011" name="J. Bacteriol.">
        <title>Genome sequence of Haloplasma contractile, an unusual contractile bacterium from a deep-sea anoxic brine lake.</title>
        <authorList>
            <person name="Antunes A."/>
            <person name="Alam I."/>
            <person name="El Dorry H."/>
            <person name="Siam R."/>
            <person name="Robertson A."/>
            <person name="Bajic V.B."/>
            <person name="Stingl U."/>
        </authorList>
    </citation>
    <scope>NUCLEOTIDE SEQUENCE [LARGE SCALE GENOMIC DNA]</scope>
    <source>
        <strain evidence="7 8">SSD-17B</strain>
    </source>
</reference>
<name>F7PWS2_9MOLU</name>
<dbReference type="Gene3D" id="3.90.1530.30">
    <property type="match status" value="1"/>
</dbReference>
<dbReference type="PANTHER" id="PTHR33375">
    <property type="entry name" value="CHROMOSOME-PARTITIONING PROTEIN PARB-RELATED"/>
    <property type="match status" value="1"/>
</dbReference>
<reference evidence="7 8" key="2">
    <citation type="journal article" date="2013" name="PLoS ONE">
        <title>INDIGO - INtegrated Data Warehouse of MIcrobial GenOmes with Examples from the Red Sea Extremophiles.</title>
        <authorList>
            <person name="Alam I."/>
            <person name="Antunes A."/>
            <person name="Kamau A.A."/>
            <person name="Ba Alawi W."/>
            <person name="Kalkatawi M."/>
            <person name="Stingl U."/>
            <person name="Bajic V.B."/>
        </authorList>
    </citation>
    <scope>NUCLEOTIDE SEQUENCE [LARGE SCALE GENOMIC DNA]</scope>
    <source>
        <strain evidence="7 8">SSD-17B</strain>
    </source>
</reference>
<dbReference type="InParanoid" id="F7PWS2"/>
<dbReference type="NCBIfam" id="TIGR00180">
    <property type="entry name" value="parB_part"/>
    <property type="match status" value="1"/>
</dbReference>
<dbReference type="FunFam" id="1.10.10.2830:FF:000001">
    <property type="entry name" value="Chromosome partitioning protein ParB"/>
    <property type="match status" value="1"/>
</dbReference>
<evidence type="ECO:0000313" key="8">
    <source>
        <dbReference type="Proteomes" id="UP000005707"/>
    </source>
</evidence>
<evidence type="ECO:0000313" key="7">
    <source>
        <dbReference type="EMBL" id="ERJ12553.1"/>
    </source>
</evidence>
<dbReference type="InterPro" id="IPR041468">
    <property type="entry name" value="HTH_ParB/Spo0J"/>
</dbReference>
<dbReference type="SMART" id="SM00470">
    <property type="entry name" value="ParB"/>
    <property type="match status" value="1"/>
</dbReference>
<evidence type="ECO:0000256" key="5">
    <source>
        <dbReference type="SAM" id="MobiDB-lite"/>
    </source>
</evidence>
<proteinExistence type="inferred from homology"/>